<evidence type="ECO:0000313" key="2">
    <source>
        <dbReference type="Proteomes" id="UP000682892"/>
    </source>
</evidence>
<dbReference type="HOGENOM" id="CLU_2628813_0_0_1"/>
<reference evidence="1" key="1">
    <citation type="submission" date="2005-10" db="EMBL/GenBank/DDBJ databases">
        <authorList>
            <person name="Loftus B.J."/>
            <person name="Nene V.M."/>
            <person name="Hannick L.I."/>
            <person name="Bidwell S."/>
            <person name="Haas B."/>
            <person name="Amedeo P."/>
            <person name="Orvis J."/>
            <person name="Wortman J.R."/>
            <person name="White O.R."/>
            <person name="Salzberg S."/>
            <person name="Shumway M."/>
            <person name="Koo H."/>
            <person name="Zhao Y."/>
            <person name="Holmes M."/>
            <person name="Miller J."/>
            <person name="Schatz M."/>
            <person name="Pop M."/>
            <person name="Pai G."/>
            <person name="Utterback T."/>
            <person name="Rogers Y.-H."/>
            <person name="Kravitz S."/>
            <person name="Fraser C.M."/>
        </authorList>
    </citation>
    <scope>NUCLEOTIDE SEQUENCE</scope>
    <source>
        <strain evidence="1">Liverpool</strain>
    </source>
</reference>
<sequence length="78" mass="8480">HAFFVIVCLSVDDDSENVTGDWFTDLLAVGSKSVYQGGIPATEVVSRIARYHHLGAHFVSKQEKEAPAVFDPVCCGKL</sequence>
<name>Q176X5_AEDAE</name>
<dbReference type="PaxDb" id="7159-AAEL006243-PA"/>
<gene>
    <name evidence="1" type="ORF">AaeL_AAEL006243</name>
</gene>
<reference evidence="1" key="2">
    <citation type="journal article" date="2007" name="Science">
        <title>Genome sequence of Aedes aegypti, a major arbovirus vector.</title>
        <authorList>
            <person name="Nene V."/>
            <person name="Wortman J.R."/>
            <person name="Lawson D."/>
            <person name="Haas B."/>
            <person name="Kodira C."/>
            <person name="Tu Z.J."/>
            <person name="Loftus B."/>
            <person name="Xi Z."/>
            <person name="Megy K."/>
            <person name="Grabherr M."/>
            <person name="Ren Q."/>
            <person name="Zdobnov E.M."/>
            <person name="Lobo N.F."/>
            <person name="Campbell K.S."/>
            <person name="Brown S.E."/>
            <person name="Bonaldo M.F."/>
            <person name="Zhu J."/>
            <person name="Sinkins S.P."/>
            <person name="Hogenkamp D.G."/>
            <person name="Amedeo P."/>
            <person name="Arensburger P."/>
            <person name="Atkinson P.W."/>
            <person name="Bidwell S."/>
            <person name="Biedler J."/>
            <person name="Birney E."/>
            <person name="Bruggner R.V."/>
            <person name="Costas J."/>
            <person name="Coy M.R."/>
            <person name="Crabtree J."/>
            <person name="Crawford M."/>
            <person name="Debruyn B."/>
            <person name="Decaprio D."/>
            <person name="Eiglmeier K."/>
            <person name="Eisenstadt E."/>
            <person name="El-Dorry H."/>
            <person name="Gelbart W.M."/>
            <person name="Gomes S.L."/>
            <person name="Hammond M."/>
            <person name="Hannick L.I."/>
            <person name="Hogan J.R."/>
            <person name="Holmes M.H."/>
            <person name="Jaffe D."/>
            <person name="Johnston J.S."/>
            <person name="Kennedy R.C."/>
            <person name="Koo H."/>
            <person name="Kravitz S."/>
            <person name="Kriventseva E.V."/>
            <person name="Kulp D."/>
            <person name="Labutti K."/>
            <person name="Lee E."/>
            <person name="Li S."/>
            <person name="Lovin D.D."/>
            <person name="Mao C."/>
            <person name="Mauceli E."/>
            <person name="Menck C.F."/>
            <person name="Miller J.R."/>
            <person name="Montgomery P."/>
            <person name="Mori A."/>
            <person name="Nascimento A.L."/>
            <person name="Naveira H.F."/>
            <person name="Nusbaum C."/>
            <person name="O'leary S."/>
            <person name="Orvis J."/>
            <person name="Pertea M."/>
            <person name="Quesneville H."/>
            <person name="Reidenbach K.R."/>
            <person name="Rogers Y.H."/>
            <person name="Roth C.W."/>
            <person name="Schneider J.R."/>
            <person name="Schatz M."/>
            <person name="Shumway M."/>
            <person name="Stanke M."/>
            <person name="Stinson E.O."/>
            <person name="Tubio J.M."/>
            <person name="Vanzee J.P."/>
            <person name="Verjovski-Almeida S."/>
            <person name="Werner D."/>
            <person name="White O."/>
            <person name="Wyder S."/>
            <person name="Zeng Q."/>
            <person name="Zhao Q."/>
            <person name="Zhao Y."/>
            <person name="Hill C.A."/>
            <person name="Raikhel A.S."/>
            <person name="Soares M.B."/>
            <person name="Knudson D.L."/>
            <person name="Lee N.H."/>
            <person name="Galagan J."/>
            <person name="Salzberg S.L."/>
            <person name="Paulsen I.T."/>
            <person name="Dimopoulos G."/>
            <person name="Collins F.H."/>
            <person name="Birren B."/>
            <person name="Fraser-Liggett C.M."/>
            <person name="Severson D.W."/>
        </authorList>
    </citation>
    <scope>NUCLEOTIDE SEQUENCE [LARGE SCALE GENOMIC DNA]</scope>
    <source>
        <strain evidence="1">Liverpool</strain>
    </source>
</reference>
<proteinExistence type="predicted"/>
<accession>Q176X5</accession>
<reference evidence="1" key="3">
    <citation type="submission" date="2012-09" db="EMBL/GenBank/DDBJ databases">
        <authorList>
            <consortium name="VectorBase"/>
        </authorList>
    </citation>
    <scope>NUCLEOTIDE SEQUENCE</scope>
    <source>
        <strain evidence="1">Liverpool</strain>
    </source>
</reference>
<evidence type="ECO:0000313" key="1">
    <source>
        <dbReference type="EMBL" id="EAT42197.1"/>
    </source>
</evidence>
<dbReference type="AlphaFoldDB" id="Q176X5"/>
<dbReference type="EMBL" id="CH477381">
    <property type="protein sequence ID" value="EAT42197.1"/>
    <property type="molecule type" value="Genomic_DNA"/>
</dbReference>
<organism evidence="1 2">
    <name type="scientific">Aedes aegypti</name>
    <name type="common">Yellowfever mosquito</name>
    <name type="synonym">Culex aegypti</name>
    <dbReference type="NCBI Taxonomy" id="7159"/>
    <lineage>
        <taxon>Eukaryota</taxon>
        <taxon>Metazoa</taxon>
        <taxon>Ecdysozoa</taxon>
        <taxon>Arthropoda</taxon>
        <taxon>Hexapoda</taxon>
        <taxon>Insecta</taxon>
        <taxon>Pterygota</taxon>
        <taxon>Neoptera</taxon>
        <taxon>Endopterygota</taxon>
        <taxon>Diptera</taxon>
        <taxon>Nematocera</taxon>
        <taxon>Culicoidea</taxon>
        <taxon>Culicidae</taxon>
        <taxon>Culicinae</taxon>
        <taxon>Aedini</taxon>
        <taxon>Aedes</taxon>
        <taxon>Stegomyia</taxon>
    </lineage>
</organism>
<dbReference type="Proteomes" id="UP000682892">
    <property type="component" value="Unassembled WGS sequence"/>
</dbReference>
<protein>
    <submittedName>
        <fullName evidence="1">AAEL006243-PA</fullName>
    </submittedName>
</protein>
<feature type="non-terminal residue" evidence="1">
    <location>
        <position position="1"/>
    </location>
</feature>